<feature type="transmembrane region" description="Helical" evidence="7">
    <location>
        <begin position="288"/>
        <end position="312"/>
    </location>
</feature>
<keyword evidence="5 7" id="KW-1133">Transmembrane helix</keyword>
<comment type="caution">
    <text evidence="8">The sequence shown here is derived from an EMBL/GenBank/DDBJ whole genome shotgun (WGS) entry which is preliminary data.</text>
</comment>
<protein>
    <recommendedName>
        <fullName evidence="10">Permease</fullName>
    </recommendedName>
</protein>
<gene>
    <name evidence="8" type="ORF">GCM10007160_13900</name>
</gene>
<evidence type="ECO:0000256" key="5">
    <source>
        <dbReference type="ARBA" id="ARBA00022989"/>
    </source>
</evidence>
<dbReference type="Proteomes" id="UP000653056">
    <property type="component" value="Unassembled WGS sequence"/>
</dbReference>
<evidence type="ECO:0000313" key="8">
    <source>
        <dbReference type="EMBL" id="GGX87745.1"/>
    </source>
</evidence>
<dbReference type="PANTHER" id="PTHR42775">
    <property type="entry name" value="PERMEASE RV2963-RELATED"/>
    <property type="match status" value="1"/>
</dbReference>
<keyword evidence="3" id="KW-1003">Cell membrane</keyword>
<organism evidence="8 9">
    <name type="scientific">Litchfieldella qijiaojingensis</name>
    <dbReference type="NCBI Taxonomy" id="980347"/>
    <lineage>
        <taxon>Bacteria</taxon>
        <taxon>Pseudomonadati</taxon>
        <taxon>Pseudomonadota</taxon>
        <taxon>Gammaproteobacteria</taxon>
        <taxon>Oceanospirillales</taxon>
        <taxon>Halomonadaceae</taxon>
        <taxon>Litchfieldella</taxon>
    </lineage>
</organism>
<proteinExistence type="inferred from homology"/>
<evidence type="ECO:0000256" key="3">
    <source>
        <dbReference type="ARBA" id="ARBA00022475"/>
    </source>
</evidence>
<keyword evidence="9" id="KW-1185">Reference proteome</keyword>
<comment type="similarity">
    <text evidence="2">Belongs to the UPF0718 family.</text>
</comment>
<accession>A0ABQ2YLH2</accession>
<evidence type="ECO:0000256" key="6">
    <source>
        <dbReference type="ARBA" id="ARBA00023136"/>
    </source>
</evidence>
<keyword evidence="6 7" id="KW-0472">Membrane</keyword>
<feature type="transmembrane region" description="Helical" evidence="7">
    <location>
        <begin position="225"/>
        <end position="247"/>
    </location>
</feature>
<evidence type="ECO:0000256" key="2">
    <source>
        <dbReference type="ARBA" id="ARBA00006386"/>
    </source>
</evidence>
<feature type="transmembrane region" description="Helical" evidence="7">
    <location>
        <begin position="259"/>
        <end position="282"/>
    </location>
</feature>
<dbReference type="Pfam" id="PF03773">
    <property type="entry name" value="ArsP_1"/>
    <property type="match status" value="1"/>
</dbReference>
<evidence type="ECO:0000256" key="1">
    <source>
        <dbReference type="ARBA" id="ARBA00004651"/>
    </source>
</evidence>
<reference evidence="9" key="1">
    <citation type="journal article" date="2019" name="Int. J. Syst. Evol. Microbiol.">
        <title>The Global Catalogue of Microorganisms (GCM) 10K type strain sequencing project: providing services to taxonomists for standard genome sequencing and annotation.</title>
        <authorList>
            <consortium name="The Broad Institute Genomics Platform"/>
            <consortium name="The Broad Institute Genome Sequencing Center for Infectious Disease"/>
            <person name="Wu L."/>
            <person name="Ma J."/>
        </authorList>
    </citation>
    <scope>NUCLEOTIDE SEQUENCE [LARGE SCALE GENOMIC DNA]</scope>
    <source>
        <strain evidence="9">KCTC 22228</strain>
    </source>
</reference>
<keyword evidence="4 7" id="KW-0812">Transmembrane</keyword>
<evidence type="ECO:0000313" key="9">
    <source>
        <dbReference type="Proteomes" id="UP000653056"/>
    </source>
</evidence>
<name>A0ABQ2YLH2_9GAMM</name>
<evidence type="ECO:0000256" key="7">
    <source>
        <dbReference type="SAM" id="Phobius"/>
    </source>
</evidence>
<dbReference type="InterPro" id="IPR053166">
    <property type="entry name" value="UPF0718_permease"/>
</dbReference>
<dbReference type="EMBL" id="BMXS01000005">
    <property type="protein sequence ID" value="GGX87745.1"/>
    <property type="molecule type" value="Genomic_DNA"/>
</dbReference>
<sequence length="313" mass="33005">MKSSINEVSRVWWLAALTLLAGSWLEGSIGFLLAVFGDLLALIPLVVLAAALAGWLGASTGAEGLSRWLRQRPGTAIVTASVIGAITPVCGIAMVPLVAALLRHGVPISAAMAFWLSSPITDPGMFILTLGFLGWPFAAGMVLAAFGLGLLSGIITHRLRLEDALNIVSVCGTERHRVHAWQESLTTFWLIVRWLLLALGLEALMRDYLPESSVVQLLGSDSLGSVPLAVLIGTPLYLEGYAALPLVRGLIELGMSQGAAMALLIAGGAISLYTAVAVWSLVSRRLFALYMGFAVGGAMLVGWLTDLVVHLLA</sequence>
<feature type="transmembrane region" description="Helical" evidence="7">
    <location>
        <begin position="77"/>
        <end position="102"/>
    </location>
</feature>
<feature type="transmembrane region" description="Helical" evidence="7">
    <location>
        <begin position="12"/>
        <end position="36"/>
    </location>
</feature>
<dbReference type="PANTHER" id="PTHR42775:SF2">
    <property type="entry name" value="PERMEASE"/>
    <property type="match status" value="1"/>
</dbReference>
<dbReference type="RefSeq" id="WP_189467577.1">
    <property type="nucleotide sequence ID" value="NZ_BMXS01000005.1"/>
</dbReference>
<feature type="transmembrane region" description="Helical" evidence="7">
    <location>
        <begin position="42"/>
        <end position="65"/>
    </location>
</feature>
<evidence type="ECO:0008006" key="10">
    <source>
        <dbReference type="Google" id="ProtNLM"/>
    </source>
</evidence>
<comment type="subcellular location">
    <subcellularLocation>
        <location evidence="1">Cell membrane</location>
        <topology evidence="1">Multi-pass membrane protein</topology>
    </subcellularLocation>
</comment>
<feature type="transmembrane region" description="Helical" evidence="7">
    <location>
        <begin position="125"/>
        <end position="151"/>
    </location>
</feature>
<evidence type="ECO:0000256" key="4">
    <source>
        <dbReference type="ARBA" id="ARBA00022692"/>
    </source>
</evidence>
<dbReference type="InterPro" id="IPR005524">
    <property type="entry name" value="DUF318"/>
</dbReference>